<name>A0ACC0KT67_CHOFU</name>
<evidence type="ECO:0000313" key="2">
    <source>
        <dbReference type="Proteomes" id="UP001064048"/>
    </source>
</evidence>
<accession>A0ACC0KT67</accession>
<evidence type="ECO:0000313" key="1">
    <source>
        <dbReference type="EMBL" id="KAI8439397.1"/>
    </source>
</evidence>
<gene>
    <name evidence="1" type="ORF">MSG28_013200</name>
</gene>
<dbReference type="EMBL" id="CM046123">
    <property type="protein sequence ID" value="KAI8439397.1"/>
    <property type="molecule type" value="Genomic_DNA"/>
</dbReference>
<comment type="caution">
    <text evidence="1">The sequence shown here is derived from an EMBL/GenBank/DDBJ whole genome shotgun (WGS) entry which is preliminary data.</text>
</comment>
<reference evidence="1 2" key="1">
    <citation type="journal article" date="2022" name="Genome Biol. Evol.">
        <title>The Spruce Budworm Genome: Reconstructing the Evolutionary History of Antifreeze Proteins.</title>
        <authorList>
            <person name="Beliveau C."/>
            <person name="Gagne P."/>
            <person name="Picq S."/>
            <person name="Vernygora O."/>
            <person name="Keeling C.I."/>
            <person name="Pinkney K."/>
            <person name="Doucet D."/>
            <person name="Wen F."/>
            <person name="Johnston J.S."/>
            <person name="Maaroufi H."/>
            <person name="Boyle B."/>
            <person name="Laroche J."/>
            <person name="Dewar K."/>
            <person name="Juretic N."/>
            <person name="Blackburn G."/>
            <person name="Nisole A."/>
            <person name="Brunet B."/>
            <person name="Brandao M."/>
            <person name="Lumley L."/>
            <person name="Duan J."/>
            <person name="Quan G."/>
            <person name="Lucarotti C.J."/>
            <person name="Roe A.D."/>
            <person name="Sperling F.A.H."/>
            <person name="Levesque R.C."/>
            <person name="Cusson M."/>
        </authorList>
    </citation>
    <scope>NUCLEOTIDE SEQUENCE [LARGE SCALE GENOMIC DNA]</scope>
    <source>
        <strain evidence="1">Glfc:IPQL:Cfum</strain>
    </source>
</reference>
<protein>
    <submittedName>
        <fullName evidence="1">Uncharacterized protein</fullName>
    </submittedName>
</protein>
<dbReference type="Proteomes" id="UP001064048">
    <property type="component" value="Chromosome 23"/>
</dbReference>
<keyword evidence="2" id="KW-1185">Reference proteome</keyword>
<organism evidence="1 2">
    <name type="scientific">Choristoneura fumiferana</name>
    <name type="common">Spruce budworm moth</name>
    <name type="synonym">Archips fumiferana</name>
    <dbReference type="NCBI Taxonomy" id="7141"/>
    <lineage>
        <taxon>Eukaryota</taxon>
        <taxon>Metazoa</taxon>
        <taxon>Ecdysozoa</taxon>
        <taxon>Arthropoda</taxon>
        <taxon>Hexapoda</taxon>
        <taxon>Insecta</taxon>
        <taxon>Pterygota</taxon>
        <taxon>Neoptera</taxon>
        <taxon>Endopterygota</taxon>
        <taxon>Lepidoptera</taxon>
        <taxon>Glossata</taxon>
        <taxon>Ditrysia</taxon>
        <taxon>Tortricoidea</taxon>
        <taxon>Tortricidae</taxon>
        <taxon>Tortricinae</taxon>
        <taxon>Choristoneura</taxon>
    </lineage>
</organism>
<sequence length="142" mass="15442">MSTWLTTSVVPGPILLTIAVALTAAGMDLTLDLCYVRFHLPMYNPKSFATHEISPTFVNPIHTVIKIIGNTPGIIVSYLVGAVIMKFQTSVEVSHCWAKASPMSSTLPVLGRSLTSCEERRPDHPAIDAWVCHAAEVRLTVV</sequence>
<proteinExistence type="predicted"/>